<accession>A0AAE0NGP3</accession>
<dbReference type="EMBL" id="JAULSW010000005">
    <property type="protein sequence ID" value="KAK3381178.1"/>
    <property type="molecule type" value="Genomic_DNA"/>
</dbReference>
<dbReference type="GO" id="GO:0006654">
    <property type="term" value="P:phosphatidic acid biosynthetic process"/>
    <property type="evidence" value="ECO:0007669"/>
    <property type="project" value="TreeGrafter"/>
</dbReference>
<protein>
    <recommendedName>
        <fullName evidence="7">NADPH-dependent 1-acyldihydroxyacetone phosphate reductase</fullName>
    </recommendedName>
</protein>
<sequence>MARPQKNTRYALITGCSDGGLGSALAEAFARRGFHVIATLRDPAKASPALTTRPDGRIEVLPLDVTDTASIASCAADVATKTGGRLDVLVNNAGAMFVMPLLDTDLAESKKLFDVNVWGMLAVTQAFAPMLVRSRGVVLNIASIAGAVRMAWQGIYNSSKASARWISETLRIEMQGLGVRVITAMVGEVETNIYKHARAVPSLPPNSYYASQKDLIFQQGTGQMQKLNEKASVTADNLVRDVLGGRDGHVWRGGVAGRAKYLHWMAPERLFEWFLHYSRGVYQVQPPSSK</sequence>
<proteinExistence type="inferred from homology"/>
<evidence type="ECO:0000256" key="1">
    <source>
        <dbReference type="ARBA" id="ARBA00006484"/>
    </source>
</evidence>
<name>A0AAE0NGP3_9PEZI</name>
<dbReference type="SUPFAM" id="SSF51735">
    <property type="entry name" value="NAD(P)-binding Rossmann-fold domains"/>
    <property type="match status" value="1"/>
</dbReference>
<keyword evidence="2" id="KW-0521">NADP</keyword>
<dbReference type="Gene3D" id="3.40.50.720">
    <property type="entry name" value="NAD(P)-binding Rossmann-like Domain"/>
    <property type="match status" value="1"/>
</dbReference>
<dbReference type="AlphaFoldDB" id="A0AAE0NGP3"/>
<organism evidence="5 6">
    <name type="scientific">Podospora didyma</name>
    <dbReference type="NCBI Taxonomy" id="330526"/>
    <lineage>
        <taxon>Eukaryota</taxon>
        <taxon>Fungi</taxon>
        <taxon>Dikarya</taxon>
        <taxon>Ascomycota</taxon>
        <taxon>Pezizomycotina</taxon>
        <taxon>Sordariomycetes</taxon>
        <taxon>Sordariomycetidae</taxon>
        <taxon>Sordariales</taxon>
        <taxon>Podosporaceae</taxon>
        <taxon>Podospora</taxon>
    </lineage>
</organism>
<keyword evidence="6" id="KW-1185">Reference proteome</keyword>
<reference evidence="5" key="1">
    <citation type="journal article" date="2023" name="Mol. Phylogenet. Evol.">
        <title>Genome-scale phylogeny and comparative genomics of the fungal order Sordariales.</title>
        <authorList>
            <person name="Hensen N."/>
            <person name="Bonometti L."/>
            <person name="Westerberg I."/>
            <person name="Brannstrom I.O."/>
            <person name="Guillou S."/>
            <person name="Cros-Aarteil S."/>
            <person name="Calhoun S."/>
            <person name="Haridas S."/>
            <person name="Kuo A."/>
            <person name="Mondo S."/>
            <person name="Pangilinan J."/>
            <person name="Riley R."/>
            <person name="LaButti K."/>
            <person name="Andreopoulos B."/>
            <person name="Lipzen A."/>
            <person name="Chen C."/>
            <person name="Yan M."/>
            <person name="Daum C."/>
            <person name="Ng V."/>
            <person name="Clum A."/>
            <person name="Steindorff A."/>
            <person name="Ohm R.A."/>
            <person name="Martin F."/>
            <person name="Silar P."/>
            <person name="Natvig D.O."/>
            <person name="Lalanne C."/>
            <person name="Gautier V."/>
            <person name="Ament-Velasquez S.L."/>
            <person name="Kruys A."/>
            <person name="Hutchinson M.I."/>
            <person name="Powell A.J."/>
            <person name="Barry K."/>
            <person name="Miller A.N."/>
            <person name="Grigoriev I.V."/>
            <person name="Debuchy R."/>
            <person name="Gladieux P."/>
            <person name="Hiltunen Thoren M."/>
            <person name="Johannesson H."/>
        </authorList>
    </citation>
    <scope>NUCLEOTIDE SEQUENCE</scope>
    <source>
        <strain evidence="5">CBS 232.78</strain>
    </source>
</reference>
<reference evidence="5" key="2">
    <citation type="submission" date="2023-06" db="EMBL/GenBank/DDBJ databases">
        <authorList>
            <consortium name="Lawrence Berkeley National Laboratory"/>
            <person name="Haridas S."/>
            <person name="Hensen N."/>
            <person name="Bonometti L."/>
            <person name="Westerberg I."/>
            <person name="Brannstrom I.O."/>
            <person name="Guillou S."/>
            <person name="Cros-Aarteil S."/>
            <person name="Calhoun S."/>
            <person name="Kuo A."/>
            <person name="Mondo S."/>
            <person name="Pangilinan J."/>
            <person name="Riley R."/>
            <person name="LaButti K."/>
            <person name="Andreopoulos B."/>
            <person name="Lipzen A."/>
            <person name="Chen C."/>
            <person name="Yanf M."/>
            <person name="Daum C."/>
            <person name="Ng V."/>
            <person name="Clum A."/>
            <person name="Steindorff A."/>
            <person name="Ohm R."/>
            <person name="Martin F."/>
            <person name="Silar P."/>
            <person name="Natvig D."/>
            <person name="Lalanne C."/>
            <person name="Gautier V."/>
            <person name="Ament-velasquez S.L."/>
            <person name="Kruys A."/>
            <person name="Hutchinson M.I."/>
            <person name="Powell A.J."/>
            <person name="Barry K."/>
            <person name="Miller A.N."/>
            <person name="Grigoriev I.V."/>
            <person name="Debuchy R."/>
            <person name="Gladieux P."/>
            <person name="Thoren M.H."/>
            <person name="Johannesson H."/>
        </authorList>
    </citation>
    <scope>NUCLEOTIDE SEQUENCE</scope>
    <source>
        <strain evidence="5">CBS 232.78</strain>
    </source>
</reference>
<dbReference type="GO" id="GO:0005811">
    <property type="term" value="C:lipid droplet"/>
    <property type="evidence" value="ECO:0007669"/>
    <property type="project" value="TreeGrafter"/>
</dbReference>
<dbReference type="PRINTS" id="PR00081">
    <property type="entry name" value="GDHRDH"/>
</dbReference>
<dbReference type="PROSITE" id="PS00061">
    <property type="entry name" value="ADH_SHORT"/>
    <property type="match status" value="1"/>
</dbReference>
<comment type="similarity">
    <text evidence="1 4">Belongs to the short-chain dehydrogenases/reductases (SDR) family.</text>
</comment>
<dbReference type="Pfam" id="PF00106">
    <property type="entry name" value="adh_short"/>
    <property type="match status" value="1"/>
</dbReference>
<comment type="caution">
    <text evidence="5">The sequence shown here is derived from an EMBL/GenBank/DDBJ whole genome shotgun (WGS) entry which is preliminary data.</text>
</comment>
<dbReference type="GO" id="GO:0019433">
    <property type="term" value="P:triglyceride catabolic process"/>
    <property type="evidence" value="ECO:0007669"/>
    <property type="project" value="TreeGrafter"/>
</dbReference>
<evidence type="ECO:0000313" key="6">
    <source>
        <dbReference type="Proteomes" id="UP001285441"/>
    </source>
</evidence>
<dbReference type="GO" id="GO:0000140">
    <property type="term" value="F:acylglycerone-phosphate reductase (NADP+) activity"/>
    <property type="evidence" value="ECO:0007669"/>
    <property type="project" value="TreeGrafter"/>
</dbReference>
<evidence type="ECO:0008006" key="7">
    <source>
        <dbReference type="Google" id="ProtNLM"/>
    </source>
</evidence>
<dbReference type="PANTHER" id="PTHR44169:SF6">
    <property type="entry name" value="NADPH-DEPENDENT 1-ACYLDIHYDROXYACETONE PHOSPHATE REDUCTASE"/>
    <property type="match status" value="1"/>
</dbReference>
<dbReference type="Proteomes" id="UP001285441">
    <property type="component" value="Unassembled WGS sequence"/>
</dbReference>
<evidence type="ECO:0000256" key="2">
    <source>
        <dbReference type="ARBA" id="ARBA00022857"/>
    </source>
</evidence>
<dbReference type="InterPro" id="IPR036291">
    <property type="entry name" value="NAD(P)-bd_dom_sf"/>
</dbReference>
<evidence type="ECO:0000313" key="5">
    <source>
        <dbReference type="EMBL" id="KAK3381178.1"/>
    </source>
</evidence>
<dbReference type="GO" id="GO:0005783">
    <property type="term" value="C:endoplasmic reticulum"/>
    <property type="evidence" value="ECO:0007669"/>
    <property type="project" value="TreeGrafter"/>
</dbReference>
<gene>
    <name evidence="5" type="ORF">B0H63DRAFT_545618</name>
</gene>
<dbReference type="GO" id="GO:0004806">
    <property type="term" value="F:triacylglycerol lipase activity"/>
    <property type="evidence" value="ECO:0007669"/>
    <property type="project" value="TreeGrafter"/>
</dbReference>
<evidence type="ECO:0000256" key="4">
    <source>
        <dbReference type="RuleBase" id="RU000363"/>
    </source>
</evidence>
<evidence type="ECO:0000256" key="3">
    <source>
        <dbReference type="ARBA" id="ARBA00023002"/>
    </source>
</evidence>
<keyword evidence="3" id="KW-0560">Oxidoreductase</keyword>
<dbReference type="PANTHER" id="PTHR44169">
    <property type="entry name" value="NADPH-DEPENDENT 1-ACYLDIHYDROXYACETONE PHOSPHATE REDUCTASE"/>
    <property type="match status" value="1"/>
</dbReference>
<dbReference type="PRINTS" id="PR00080">
    <property type="entry name" value="SDRFAMILY"/>
</dbReference>
<dbReference type="InterPro" id="IPR002347">
    <property type="entry name" value="SDR_fam"/>
</dbReference>
<dbReference type="InterPro" id="IPR020904">
    <property type="entry name" value="Sc_DH/Rdtase_CS"/>
</dbReference>